<keyword evidence="3" id="KW-1185">Reference proteome</keyword>
<name>A0A0G4H4E6_VITBC</name>
<proteinExistence type="predicted"/>
<reference evidence="2 3" key="1">
    <citation type="submission" date="2014-11" db="EMBL/GenBank/DDBJ databases">
        <authorList>
            <person name="Zhu J."/>
            <person name="Qi W."/>
            <person name="Song R."/>
        </authorList>
    </citation>
    <scope>NUCLEOTIDE SEQUENCE [LARGE SCALE GENOMIC DNA]</scope>
</reference>
<feature type="region of interest" description="Disordered" evidence="1">
    <location>
        <begin position="1"/>
        <end position="53"/>
    </location>
</feature>
<sequence length="170" mass="19409">MFSLTNESLNPQGPVGPDDRYRPPLLYRLRAQEEPPAVQKKKEEEEREEKELADRLASDPVFAENFRLSRLMELEYVFGQHIEELDSNCSEVEHTCICSQFLPIDHSGPATSRPQCPPHLCCMQPRQPPVILDRVHPPLGHSAVPLWAVRSVLRRPSRSSYTLILGATRM</sequence>
<evidence type="ECO:0000313" key="2">
    <source>
        <dbReference type="EMBL" id="CEM38639.1"/>
    </source>
</evidence>
<dbReference type="Proteomes" id="UP000041254">
    <property type="component" value="Unassembled WGS sequence"/>
</dbReference>
<dbReference type="VEuPathDB" id="CryptoDB:Vbra_6582"/>
<feature type="compositionally biased region" description="Polar residues" evidence="1">
    <location>
        <begin position="1"/>
        <end position="11"/>
    </location>
</feature>
<feature type="compositionally biased region" description="Basic and acidic residues" evidence="1">
    <location>
        <begin position="40"/>
        <end position="53"/>
    </location>
</feature>
<gene>
    <name evidence="2" type="ORF">Vbra_6582</name>
</gene>
<organism evidence="2 3">
    <name type="scientific">Vitrella brassicaformis (strain CCMP3155)</name>
    <dbReference type="NCBI Taxonomy" id="1169540"/>
    <lineage>
        <taxon>Eukaryota</taxon>
        <taxon>Sar</taxon>
        <taxon>Alveolata</taxon>
        <taxon>Colpodellida</taxon>
        <taxon>Vitrellaceae</taxon>
        <taxon>Vitrella</taxon>
    </lineage>
</organism>
<protein>
    <submittedName>
        <fullName evidence="2">Uncharacterized protein</fullName>
    </submittedName>
</protein>
<dbReference type="InParanoid" id="A0A0G4H4E6"/>
<accession>A0A0G4H4E6</accession>
<dbReference type="AlphaFoldDB" id="A0A0G4H4E6"/>
<evidence type="ECO:0000256" key="1">
    <source>
        <dbReference type="SAM" id="MobiDB-lite"/>
    </source>
</evidence>
<dbReference type="EMBL" id="CDMY01000990">
    <property type="protein sequence ID" value="CEM38639.1"/>
    <property type="molecule type" value="Genomic_DNA"/>
</dbReference>
<evidence type="ECO:0000313" key="3">
    <source>
        <dbReference type="Proteomes" id="UP000041254"/>
    </source>
</evidence>